<comment type="caution">
    <text evidence="1">The sequence shown here is derived from an EMBL/GenBank/DDBJ whole genome shotgun (WGS) entry which is preliminary data.</text>
</comment>
<gene>
    <name evidence="1" type="ORF">RED65_05952</name>
</gene>
<dbReference type="RefSeq" id="WP_007016655.1">
    <property type="nucleotide sequence ID" value="NZ_AAQH01000018.1"/>
</dbReference>
<protein>
    <submittedName>
        <fullName evidence="1">CheY-like receiver protein</fullName>
    </submittedName>
</protein>
<evidence type="ECO:0000313" key="2">
    <source>
        <dbReference type="Proteomes" id="UP000004263"/>
    </source>
</evidence>
<dbReference type="OrthoDB" id="8874570at2"/>
<proteinExistence type="predicted"/>
<dbReference type="AlphaFoldDB" id="Q1MZH5"/>
<organism evidence="1 2">
    <name type="scientific">Bermanella marisrubri</name>
    <dbReference type="NCBI Taxonomy" id="207949"/>
    <lineage>
        <taxon>Bacteria</taxon>
        <taxon>Pseudomonadati</taxon>
        <taxon>Pseudomonadota</taxon>
        <taxon>Gammaproteobacteria</taxon>
        <taxon>Oceanospirillales</taxon>
        <taxon>Oceanospirillaceae</taxon>
        <taxon>Bermanella</taxon>
    </lineage>
</organism>
<dbReference type="STRING" id="207949.RED65_05952"/>
<evidence type="ECO:0000313" key="1">
    <source>
        <dbReference type="EMBL" id="EAT11436.1"/>
    </source>
</evidence>
<accession>Q1MZH5</accession>
<dbReference type="Proteomes" id="UP000004263">
    <property type="component" value="Unassembled WGS sequence"/>
</dbReference>
<reference evidence="1 2" key="1">
    <citation type="submission" date="2006-03" db="EMBL/GenBank/DDBJ databases">
        <authorList>
            <person name="Pinhassi J."/>
            <person name="Pedros-Alio C."/>
            <person name="Ferriera S."/>
            <person name="Johnson J."/>
            <person name="Kravitz S."/>
            <person name="Halpern A."/>
            <person name="Remington K."/>
            <person name="Beeson K."/>
            <person name="Tran B."/>
            <person name="Rogers Y.-H."/>
            <person name="Friedman R."/>
            <person name="Venter J.C."/>
        </authorList>
    </citation>
    <scope>NUCLEOTIDE SEQUENCE [LARGE SCALE GENOMIC DNA]</scope>
    <source>
        <strain evidence="1 2">RED65</strain>
    </source>
</reference>
<keyword evidence="2" id="KW-1185">Reference proteome</keyword>
<dbReference type="EMBL" id="AAQH01000018">
    <property type="protein sequence ID" value="EAT11436.1"/>
    <property type="molecule type" value="Genomic_DNA"/>
</dbReference>
<dbReference type="HOGENOM" id="CLU_755794_0_0_6"/>
<sequence>MHKICFIGTTYPDYLDAYPLKHLYFTPLDQYTSQKNIIDHAHVVIIDSASFDNHALANASLLRSEHRNTQQAWIFLQSECENESLENCYKEGFDNAVKRHHYNEIFHAILRSEVLYEQRRIAHQELILAQDTARTALMNNCELGTLIQLLTDIIKVKNPSSLAYALIHWFKQHGLSICLQVRGQKKRYEFSSNDIIRPIESELLTKGAYGDRIAQIGRRYLFNEKHLSILVKNMPIDDEEYTGRLNDHIATICHSCESAIDQVLEEMQEEQLQQQASKVPIGKIKSSVSEINQEVFDYIMQVRGRLGKLMRMISSDIDSLDLSDDHRQCLTSIIDEYSTNMEEIDDMNIDIETKLTKIEQNIQGLS</sequence>
<name>Q1MZH5_9GAMM</name>